<dbReference type="PANTHER" id="PTHR42789">
    <property type="entry name" value="D-ISOMER SPECIFIC 2-HYDROXYACID DEHYDROGENASE FAMILY PROTEIN (AFU_ORTHOLOGUE AFUA_6G10090)"/>
    <property type="match status" value="1"/>
</dbReference>
<dbReference type="PANTHER" id="PTHR42789:SF1">
    <property type="entry name" value="D-ISOMER SPECIFIC 2-HYDROXYACID DEHYDROGENASE FAMILY PROTEIN (AFU_ORTHOLOGUE AFUA_6G10090)"/>
    <property type="match status" value="1"/>
</dbReference>
<keyword evidence="2 4" id="KW-0560">Oxidoreductase</keyword>
<dbReference type="InterPro" id="IPR050857">
    <property type="entry name" value="D-2-hydroxyacid_DH"/>
</dbReference>
<keyword evidence="3" id="KW-0520">NAD</keyword>
<dbReference type="Gene3D" id="3.40.50.720">
    <property type="entry name" value="NAD(P)-binding Rossmann-like Domain"/>
    <property type="match status" value="2"/>
</dbReference>
<feature type="domain" description="D-isomer specific 2-hydroxyacid dehydrogenase catalytic" evidence="5">
    <location>
        <begin position="59"/>
        <end position="332"/>
    </location>
</feature>
<evidence type="ECO:0000256" key="3">
    <source>
        <dbReference type="ARBA" id="ARBA00023027"/>
    </source>
</evidence>
<keyword evidence="8" id="KW-1185">Reference proteome</keyword>
<dbReference type="SUPFAM" id="SSF51735">
    <property type="entry name" value="NAD(P)-binding Rossmann-fold domains"/>
    <property type="match status" value="1"/>
</dbReference>
<reference evidence="7 8" key="1">
    <citation type="submission" date="2023-03" db="EMBL/GenBank/DDBJ databases">
        <title>Paludisphaera mucosa sp. nov. a novel planctomycete from northern fen.</title>
        <authorList>
            <person name="Ivanova A."/>
        </authorList>
    </citation>
    <scope>NUCLEOTIDE SEQUENCE [LARGE SCALE GENOMIC DNA]</scope>
    <source>
        <strain evidence="7 8">Pla2</strain>
    </source>
</reference>
<sequence>MSGTPRPFRVALTGDFFGADGSTKYPDIGLSTFEGRDEVEWVKLPEHRTPIGLDQIADAGAQGVIVLTPAVTAETVSRADDLLAIGRFGVGYDAVDVAACTAADVAVFITAGAVDRSVAEATVGWMIALGHNLRIKDALVRSGRWDERSKYMGRELRGRTFGAVGLGGIGRATVTLLQGFGMKTPLAYDPFLDPKTADEIGVRPVGLDELLAEADFVSIHCPLTDQTRGLIGAREIGLMRPDAFLINTARGGIVDEDALYDALAAGRIAGAALDCFAEEPVVEPHRFGTLDNVLLAPHCIAWTDELFRDIGRSACQGMLDLALGRTPRGVVNPGVFDRPGFQEKWARLRPR</sequence>
<proteinExistence type="inferred from homology"/>
<evidence type="ECO:0000259" key="6">
    <source>
        <dbReference type="Pfam" id="PF02826"/>
    </source>
</evidence>
<feature type="domain" description="D-isomer specific 2-hydroxyacid dehydrogenase NAD-binding" evidence="6">
    <location>
        <begin position="124"/>
        <end position="299"/>
    </location>
</feature>
<dbReference type="SUPFAM" id="SSF52283">
    <property type="entry name" value="Formate/glycerate dehydrogenase catalytic domain-like"/>
    <property type="match status" value="1"/>
</dbReference>
<dbReference type="PROSITE" id="PS00670">
    <property type="entry name" value="D_2_HYDROXYACID_DH_2"/>
    <property type="match status" value="1"/>
</dbReference>
<dbReference type="InterPro" id="IPR006140">
    <property type="entry name" value="D-isomer_DH_NAD-bd"/>
</dbReference>
<comment type="caution">
    <text evidence="7">The sequence shown here is derived from an EMBL/GenBank/DDBJ whole genome shotgun (WGS) entry which is preliminary data.</text>
</comment>
<dbReference type="InterPro" id="IPR029753">
    <property type="entry name" value="D-isomer_DH_CS"/>
</dbReference>
<dbReference type="EMBL" id="JARRAG010000002">
    <property type="protein sequence ID" value="MDG3006090.1"/>
    <property type="molecule type" value="Genomic_DNA"/>
</dbReference>
<gene>
    <name evidence="7" type="ORF">PZE19_20140</name>
</gene>
<evidence type="ECO:0000259" key="5">
    <source>
        <dbReference type="Pfam" id="PF00389"/>
    </source>
</evidence>
<evidence type="ECO:0000256" key="2">
    <source>
        <dbReference type="ARBA" id="ARBA00023002"/>
    </source>
</evidence>
<evidence type="ECO:0000313" key="8">
    <source>
        <dbReference type="Proteomes" id="UP001216907"/>
    </source>
</evidence>
<dbReference type="PROSITE" id="PS00671">
    <property type="entry name" value="D_2_HYDROXYACID_DH_3"/>
    <property type="match status" value="1"/>
</dbReference>
<dbReference type="Pfam" id="PF00389">
    <property type="entry name" value="2-Hacid_dh"/>
    <property type="match status" value="1"/>
</dbReference>
<dbReference type="Pfam" id="PF02826">
    <property type="entry name" value="2-Hacid_dh_C"/>
    <property type="match status" value="1"/>
</dbReference>
<protein>
    <submittedName>
        <fullName evidence="7">Hydroxyacid dehydrogenase</fullName>
    </submittedName>
</protein>
<dbReference type="RefSeq" id="WP_277862392.1">
    <property type="nucleotide sequence ID" value="NZ_JARRAG010000002.1"/>
</dbReference>
<evidence type="ECO:0000256" key="1">
    <source>
        <dbReference type="ARBA" id="ARBA00005854"/>
    </source>
</evidence>
<name>A0ABT6FET7_9BACT</name>
<dbReference type="InterPro" id="IPR036291">
    <property type="entry name" value="NAD(P)-bd_dom_sf"/>
</dbReference>
<dbReference type="CDD" id="cd12173">
    <property type="entry name" value="PGDH_4"/>
    <property type="match status" value="1"/>
</dbReference>
<evidence type="ECO:0000313" key="7">
    <source>
        <dbReference type="EMBL" id="MDG3006090.1"/>
    </source>
</evidence>
<accession>A0ABT6FET7</accession>
<organism evidence="7 8">
    <name type="scientific">Paludisphaera mucosa</name>
    <dbReference type="NCBI Taxonomy" id="3030827"/>
    <lineage>
        <taxon>Bacteria</taxon>
        <taxon>Pseudomonadati</taxon>
        <taxon>Planctomycetota</taxon>
        <taxon>Planctomycetia</taxon>
        <taxon>Isosphaerales</taxon>
        <taxon>Isosphaeraceae</taxon>
        <taxon>Paludisphaera</taxon>
    </lineage>
</organism>
<evidence type="ECO:0000256" key="4">
    <source>
        <dbReference type="RuleBase" id="RU003719"/>
    </source>
</evidence>
<comment type="similarity">
    <text evidence="1 4">Belongs to the D-isomer specific 2-hydroxyacid dehydrogenase family.</text>
</comment>
<dbReference type="Proteomes" id="UP001216907">
    <property type="component" value="Unassembled WGS sequence"/>
</dbReference>
<dbReference type="InterPro" id="IPR006139">
    <property type="entry name" value="D-isomer_2_OHA_DH_cat_dom"/>
</dbReference>